<feature type="compositionally biased region" description="Basic and acidic residues" evidence="3">
    <location>
        <begin position="352"/>
        <end position="363"/>
    </location>
</feature>
<evidence type="ECO:0000256" key="2">
    <source>
        <dbReference type="PROSITE-ProRule" id="PRU00288"/>
    </source>
</evidence>
<dbReference type="Proteomes" id="UP000886611">
    <property type="component" value="Unassembled WGS sequence"/>
</dbReference>
<feature type="non-terminal residue" evidence="5">
    <location>
        <position position="1"/>
    </location>
</feature>
<feature type="domain" description="Arf-GAP" evidence="4">
    <location>
        <begin position="679"/>
        <end position="754"/>
    </location>
</feature>
<dbReference type="GO" id="GO:0008270">
    <property type="term" value="F:zinc ion binding"/>
    <property type="evidence" value="ECO:0007669"/>
    <property type="project" value="UniProtKB-KW"/>
</dbReference>
<protein>
    <submittedName>
        <fullName evidence="5">SPAT2 protein</fullName>
    </submittedName>
</protein>
<evidence type="ECO:0000256" key="1">
    <source>
        <dbReference type="ARBA" id="ARBA00038142"/>
    </source>
</evidence>
<feature type="compositionally biased region" description="Polar residues" evidence="3">
    <location>
        <begin position="602"/>
        <end position="613"/>
    </location>
</feature>
<evidence type="ECO:0000313" key="6">
    <source>
        <dbReference type="Proteomes" id="UP000886611"/>
    </source>
</evidence>
<dbReference type="Gene3D" id="1.10.220.150">
    <property type="entry name" value="Arf GTPase activating protein"/>
    <property type="match status" value="1"/>
</dbReference>
<feature type="region of interest" description="Disordered" evidence="3">
    <location>
        <begin position="595"/>
        <end position="635"/>
    </location>
</feature>
<dbReference type="EMBL" id="JAATIS010004524">
    <property type="protein sequence ID" value="KAG2461494.1"/>
    <property type="molecule type" value="Genomic_DNA"/>
</dbReference>
<evidence type="ECO:0000313" key="5">
    <source>
        <dbReference type="EMBL" id="KAG2461494.1"/>
    </source>
</evidence>
<dbReference type="PROSITE" id="PS50115">
    <property type="entry name" value="ARFGAP"/>
    <property type="match status" value="1"/>
</dbReference>
<name>A0A8X7X5Y9_POLSE</name>
<dbReference type="GO" id="GO:0060544">
    <property type="term" value="P:regulation of necroptotic process"/>
    <property type="evidence" value="ECO:0007669"/>
    <property type="project" value="TreeGrafter"/>
</dbReference>
<reference evidence="5 6" key="1">
    <citation type="journal article" date="2021" name="Cell">
        <title>Tracing the genetic footprints of vertebrate landing in non-teleost ray-finned fishes.</title>
        <authorList>
            <person name="Bi X."/>
            <person name="Wang K."/>
            <person name="Yang L."/>
            <person name="Pan H."/>
            <person name="Jiang H."/>
            <person name="Wei Q."/>
            <person name="Fang M."/>
            <person name="Yu H."/>
            <person name="Zhu C."/>
            <person name="Cai Y."/>
            <person name="He Y."/>
            <person name="Gan X."/>
            <person name="Zeng H."/>
            <person name="Yu D."/>
            <person name="Zhu Y."/>
            <person name="Jiang H."/>
            <person name="Qiu Q."/>
            <person name="Yang H."/>
            <person name="Zhang Y.E."/>
            <person name="Wang W."/>
            <person name="Zhu M."/>
            <person name="He S."/>
            <person name="Zhang G."/>
        </authorList>
    </citation>
    <scope>NUCLEOTIDE SEQUENCE [LARGE SCALE GENOMIC DNA]</scope>
    <source>
        <strain evidence="5">Bchr_013</strain>
    </source>
</reference>
<dbReference type="SUPFAM" id="SSF143503">
    <property type="entry name" value="PUG domain-like"/>
    <property type="match status" value="1"/>
</dbReference>
<dbReference type="GO" id="GO:0010803">
    <property type="term" value="P:regulation of tumor necrosis factor-mediated signaling pathway"/>
    <property type="evidence" value="ECO:0007669"/>
    <property type="project" value="TreeGrafter"/>
</dbReference>
<evidence type="ECO:0000259" key="4">
    <source>
        <dbReference type="PROSITE" id="PS50115"/>
    </source>
</evidence>
<feature type="non-terminal residue" evidence="5">
    <location>
        <position position="769"/>
    </location>
</feature>
<dbReference type="GO" id="GO:1990108">
    <property type="term" value="P:protein linear deubiquitination"/>
    <property type="evidence" value="ECO:0007669"/>
    <property type="project" value="TreeGrafter"/>
</dbReference>
<feature type="region of interest" description="Disordered" evidence="3">
    <location>
        <begin position="520"/>
        <end position="544"/>
    </location>
</feature>
<dbReference type="InterPro" id="IPR036339">
    <property type="entry name" value="PUB-like_dom_sf"/>
</dbReference>
<keyword evidence="2" id="KW-0862">Zinc</keyword>
<dbReference type="Pfam" id="PF01412">
    <property type="entry name" value="ArfGap"/>
    <property type="match status" value="1"/>
</dbReference>
<proteinExistence type="inferred from homology"/>
<dbReference type="SUPFAM" id="SSF57863">
    <property type="entry name" value="ArfGap/RecO-like zinc finger"/>
    <property type="match status" value="1"/>
</dbReference>
<dbReference type="GO" id="GO:0070536">
    <property type="term" value="P:protein K63-linked deubiquitination"/>
    <property type="evidence" value="ECO:0007669"/>
    <property type="project" value="TreeGrafter"/>
</dbReference>
<dbReference type="InterPro" id="IPR038508">
    <property type="entry name" value="ArfGAP_dom_sf"/>
</dbReference>
<dbReference type="AlphaFoldDB" id="A0A8X7X5Y9"/>
<dbReference type="GO" id="GO:0005737">
    <property type="term" value="C:cytoplasm"/>
    <property type="evidence" value="ECO:0007669"/>
    <property type="project" value="TreeGrafter"/>
</dbReference>
<dbReference type="Gene3D" id="1.20.58.2190">
    <property type="match status" value="1"/>
</dbReference>
<dbReference type="InterPro" id="IPR048839">
    <property type="entry name" value="SPATA2_PUB-like"/>
</dbReference>
<dbReference type="SMART" id="SM00105">
    <property type="entry name" value="ArfGap"/>
    <property type="match status" value="1"/>
</dbReference>
<gene>
    <name evidence="5" type="primary">Spata2_1</name>
    <name evidence="5" type="ORF">GTO96_0008380</name>
</gene>
<keyword evidence="2" id="KW-0863">Zinc-finger</keyword>
<dbReference type="PANTHER" id="PTHR15326">
    <property type="entry name" value="SPERMATOGENESIS-ASSOCIATED PROTEIN 2/TAMOZHENNIC"/>
    <property type="match status" value="1"/>
</dbReference>
<dbReference type="GO" id="GO:0005096">
    <property type="term" value="F:GTPase activator activity"/>
    <property type="evidence" value="ECO:0007669"/>
    <property type="project" value="InterPro"/>
</dbReference>
<feature type="region of interest" description="Disordered" evidence="3">
    <location>
        <begin position="347"/>
        <end position="372"/>
    </location>
</feature>
<dbReference type="PRINTS" id="PR00405">
    <property type="entry name" value="REVINTRACTNG"/>
</dbReference>
<comment type="caution">
    <text evidence="5">The sequence shown here is derived from an EMBL/GenBank/DDBJ whole genome shotgun (WGS) entry which is preliminary data.</text>
</comment>
<dbReference type="InterPro" id="IPR001164">
    <property type="entry name" value="ArfGAP_dom"/>
</dbReference>
<keyword evidence="6" id="KW-1185">Reference proteome</keyword>
<dbReference type="CDD" id="cd09212">
    <property type="entry name" value="PUB"/>
    <property type="match status" value="1"/>
</dbReference>
<dbReference type="Pfam" id="PF21388">
    <property type="entry name" value="SPATA2_PUB-like"/>
    <property type="match status" value="1"/>
</dbReference>
<comment type="similarity">
    <text evidence="1">Belongs to the SPATA2 family.</text>
</comment>
<accession>A0A8X7X5Y9</accession>
<dbReference type="InterPro" id="IPR037278">
    <property type="entry name" value="ARFGAP/RecO"/>
</dbReference>
<sequence>MDSKLREDLYKKYVSFLESQLELAGGAGAQQHQRSQQHGISETELHSAATAFLSLYQVDPAHRFWIVRFYEIAENALRTIRSSSLEALETAFATLETICTNLLLYPWKKEFRTLKTFTGPYVYCLQSALCESDLRSLLRSMGYSKDQELLYHAREAPGGFSQLRQLAFELFLARMECRLLKELVSQAGGGLALEVEAVEVRRISREDARGCAEALCPQEALIGEVSRLFVRRVEPDRAYLKRGGRPSKSVDVTDGAGHWQPATKPVLKASLSLRKEPLFVDAEEDQKDEIIRPTPSLLSVAGIPYSPVADFFPVPPPSLEQTQHSSYPYMSSLEEVDLYTDRGGFRLPSRQQCRDPRDGRENWGSKSPSASTAGMKCQICGLGTSSLAACQKCDMIMCPSCHADDHSSCSGMQDFPKVTRPSEGYLPVKEKICVYSSTQSQVPEKTLSTSKFFSGKTSTTTSSGSRCGFCNKPGASNTCLQCSKVSCDSCIILYAKDICGRKNMLHNFASNNQLNYKKACSREPQGRAATPSPSALQKRQPEPERGRVRRCFKCGETATCCQTAPSHRPGAYGLQLDVIGEEGPNKQDCYANLKLKAPKPSSGRSSPQIQYSDVMTLPRAKANPDPSWKEGDDLSHLADDVSSQNSDLYASVDSQRNKALIQEKDYANRIGVHLGSVGSVVVRMTRSYNEMICFECGAFNPQWVSVTYGIWICLECSGKHRGLGVHLSTRDCIKPLRHNLEKEVCQISESKQELAMESTEKPTVTLEKQ</sequence>
<evidence type="ECO:0000256" key="3">
    <source>
        <dbReference type="SAM" id="MobiDB-lite"/>
    </source>
</evidence>
<dbReference type="PANTHER" id="PTHR15326:SF8">
    <property type="entry name" value="SPERMATOGENESIS-ASSOCIATED PROTEIN 2"/>
    <property type="match status" value="1"/>
</dbReference>
<organism evidence="5 6">
    <name type="scientific">Polypterus senegalus</name>
    <name type="common">Senegal bichir</name>
    <dbReference type="NCBI Taxonomy" id="55291"/>
    <lineage>
        <taxon>Eukaryota</taxon>
        <taxon>Metazoa</taxon>
        <taxon>Chordata</taxon>
        <taxon>Craniata</taxon>
        <taxon>Vertebrata</taxon>
        <taxon>Euteleostomi</taxon>
        <taxon>Actinopterygii</taxon>
        <taxon>Polypteriformes</taxon>
        <taxon>Polypteridae</taxon>
        <taxon>Polypterus</taxon>
    </lineage>
</organism>
<keyword evidence="2" id="KW-0479">Metal-binding</keyword>